<dbReference type="EMBL" id="FRDJ01000005">
    <property type="protein sequence ID" value="SHN61025.1"/>
    <property type="molecule type" value="Genomic_DNA"/>
</dbReference>
<feature type="domain" description="Mut7-C RNAse" evidence="1">
    <location>
        <begin position="94"/>
        <end position="236"/>
    </location>
</feature>
<dbReference type="RefSeq" id="WP_072759341.1">
    <property type="nucleotide sequence ID" value="NZ_FRDJ01000005.1"/>
</dbReference>
<dbReference type="SUPFAM" id="SSF54285">
    <property type="entry name" value="MoaD/ThiS"/>
    <property type="match status" value="1"/>
</dbReference>
<gene>
    <name evidence="3" type="ORF">SAMN02745226_01167</name>
</gene>
<reference evidence="4" key="1">
    <citation type="submission" date="2016-12" db="EMBL/GenBank/DDBJ databases">
        <authorList>
            <person name="Varghese N."/>
            <person name="Submissions S."/>
        </authorList>
    </citation>
    <scope>NUCLEOTIDE SEQUENCE [LARGE SCALE GENOMIC DNA]</scope>
    <source>
        <strain evidence="4">DSM 13020</strain>
    </source>
</reference>
<accession>A0A1M7SRA0</accession>
<evidence type="ECO:0000259" key="2">
    <source>
        <dbReference type="Pfam" id="PF14451"/>
    </source>
</evidence>
<evidence type="ECO:0000313" key="4">
    <source>
        <dbReference type="Proteomes" id="UP000184207"/>
    </source>
</evidence>
<feature type="domain" description="Ubiquitin Mut7-C" evidence="2">
    <location>
        <begin position="30"/>
        <end position="76"/>
    </location>
</feature>
<proteinExistence type="predicted"/>
<dbReference type="PANTHER" id="PTHR39081:SF1">
    <property type="entry name" value="MUT7-C RNASE DOMAIN-CONTAINING PROTEIN"/>
    <property type="match status" value="1"/>
</dbReference>
<keyword evidence="4" id="KW-1185">Reference proteome</keyword>
<dbReference type="InterPro" id="IPR002782">
    <property type="entry name" value="Mut7-C_RNAse_dom"/>
</dbReference>
<dbReference type="OrthoDB" id="9797655at2"/>
<dbReference type="InterPro" id="IPR016155">
    <property type="entry name" value="Mopterin_synth/thiamin_S_b"/>
</dbReference>
<protein>
    <recommendedName>
        <fullName evidence="5">Twitching motility protein PilT</fullName>
    </recommendedName>
</protein>
<evidence type="ECO:0000259" key="1">
    <source>
        <dbReference type="Pfam" id="PF01927"/>
    </source>
</evidence>
<evidence type="ECO:0000313" key="3">
    <source>
        <dbReference type="EMBL" id="SHN61025.1"/>
    </source>
</evidence>
<dbReference type="InterPro" id="IPR027798">
    <property type="entry name" value="Ub_Mut7C"/>
</dbReference>
<evidence type="ECO:0008006" key="5">
    <source>
        <dbReference type="Google" id="ProtNLM"/>
    </source>
</evidence>
<dbReference type="STRING" id="1121883.SAMN02745226_01167"/>
<name>A0A1M7SRA0_FERGO</name>
<dbReference type="PANTHER" id="PTHR39081">
    <property type="entry name" value="MUT7-C DOMAIN-CONTAINING PROTEIN"/>
    <property type="match status" value="1"/>
</dbReference>
<dbReference type="Pfam" id="PF14451">
    <property type="entry name" value="Ub-Mut7C"/>
    <property type="match status" value="1"/>
</dbReference>
<dbReference type="Proteomes" id="UP000184207">
    <property type="component" value="Unassembled WGS sequence"/>
</dbReference>
<dbReference type="AlphaFoldDB" id="A0A1M7SRA0"/>
<dbReference type="Pfam" id="PF01927">
    <property type="entry name" value="Mut7-C"/>
    <property type="match status" value="1"/>
</dbReference>
<organism evidence="3 4">
    <name type="scientific">Fervidobacterium gondwanense DSM 13020</name>
    <dbReference type="NCBI Taxonomy" id="1121883"/>
    <lineage>
        <taxon>Bacteria</taxon>
        <taxon>Thermotogati</taxon>
        <taxon>Thermotogota</taxon>
        <taxon>Thermotogae</taxon>
        <taxon>Thermotogales</taxon>
        <taxon>Fervidobacteriaceae</taxon>
        <taxon>Fervidobacterium</taxon>
    </lineage>
</organism>
<sequence>MEKKIRISITFFGSLTDLSKARMIELEPGVNQTIKDCIERLGVPHTEVYFITLNGKFVKFDKIVENGEMYFVYPDSDLEIPEEYILTPKYEGEPKFILDIHLGGLARYLRMLGIYADFGIIEDEKIIEKARNEDLIILTKDRMMLKNSEVKYGYIVRSDEPKQQLIEVSRRYKLKNWFNPFKRCILCNGKLLPIEKSKILDKIPEKVKEMYDEFSICSGCEKIYWGGTHYEKMNRFIEEIRKYV</sequence>